<protein>
    <submittedName>
        <fullName evidence="4">Uncharacterized protein</fullName>
    </submittedName>
</protein>
<feature type="domain" description="LicD/FKTN/FKRP nucleotidyltransferase" evidence="3">
    <location>
        <begin position="20"/>
        <end position="57"/>
    </location>
</feature>
<feature type="non-terminal residue" evidence="4">
    <location>
        <position position="221"/>
    </location>
</feature>
<keyword evidence="1" id="KW-0808">Transferase</keyword>
<dbReference type="Gene3D" id="3.10.400.10">
    <property type="entry name" value="Sulfate adenylyltransferase"/>
    <property type="match status" value="1"/>
</dbReference>
<dbReference type="GO" id="GO:0019379">
    <property type="term" value="P:sulfate assimilation, phosphoadenylyl sulfate reduction by phosphoadenylyl-sulfate reductase (thioredoxin)"/>
    <property type="evidence" value="ECO:0007669"/>
    <property type="project" value="TreeGrafter"/>
</dbReference>
<evidence type="ECO:0000256" key="1">
    <source>
        <dbReference type="ARBA" id="ARBA00022679"/>
    </source>
</evidence>
<feature type="domain" description="Sulphate adenylyltransferase catalytic" evidence="2">
    <location>
        <begin position="127"/>
        <end position="215"/>
    </location>
</feature>
<dbReference type="InterPro" id="IPR024951">
    <property type="entry name" value="Sulfurylase_cat_dom"/>
</dbReference>
<reference evidence="4" key="1">
    <citation type="journal article" date="2014" name="Front. Microbiol.">
        <title>High frequency of phylogenetically diverse reductive dehalogenase-homologous genes in deep subseafloor sedimentary metagenomes.</title>
        <authorList>
            <person name="Kawai M."/>
            <person name="Futagami T."/>
            <person name="Toyoda A."/>
            <person name="Takaki Y."/>
            <person name="Nishi S."/>
            <person name="Hori S."/>
            <person name="Arai W."/>
            <person name="Tsubouchi T."/>
            <person name="Morono Y."/>
            <person name="Uchiyama I."/>
            <person name="Ito T."/>
            <person name="Fujiyama A."/>
            <person name="Inagaki F."/>
            <person name="Takami H."/>
        </authorList>
    </citation>
    <scope>NUCLEOTIDE SEQUENCE</scope>
    <source>
        <strain evidence="4">Expedition CK06-06</strain>
    </source>
</reference>
<dbReference type="EMBL" id="BART01017183">
    <property type="protein sequence ID" value="GAG75447.1"/>
    <property type="molecule type" value="Genomic_DNA"/>
</dbReference>
<dbReference type="GO" id="GO:0004781">
    <property type="term" value="F:sulfate adenylyltransferase (ATP) activity"/>
    <property type="evidence" value="ECO:0007669"/>
    <property type="project" value="InterPro"/>
</dbReference>
<dbReference type="Pfam" id="PF04991">
    <property type="entry name" value="LicD"/>
    <property type="match status" value="1"/>
</dbReference>
<dbReference type="GO" id="GO:0009100">
    <property type="term" value="P:glycoprotein metabolic process"/>
    <property type="evidence" value="ECO:0007669"/>
    <property type="project" value="UniProtKB-ARBA"/>
</dbReference>
<dbReference type="InterPro" id="IPR007074">
    <property type="entry name" value="LicD/FKTN/FKRP_NTP_transf"/>
</dbReference>
<dbReference type="SUPFAM" id="SSF52374">
    <property type="entry name" value="Nucleotidylyl transferase"/>
    <property type="match status" value="1"/>
</dbReference>
<gene>
    <name evidence="4" type="ORF">S01H4_32783</name>
</gene>
<dbReference type="GO" id="GO:0005737">
    <property type="term" value="C:cytoplasm"/>
    <property type="evidence" value="ECO:0007669"/>
    <property type="project" value="TreeGrafter"/>
</dbReference>
<accession>X1B2B1</accession>
<proteinExistence type="predicted"/>
<organism evidence="4">
    <name type="scientific">marine sediment metagenome</name>
    <dbReference type="NCBI Taxonomy" id="412755"/>
    <lineage>
        <taxon>unclassified sequences</taxon>
        <taxon>metagenomes</taxon>
        <taxon>ecological metagenomes</taxon>
    </lineage>
</organism>
<dbReference type="GO" id="GO:0010134">
    <property type="term" value="P:sulfate assimilation via adenylyl sulfate reduction"/>
    <property type="evidence" value="ECO:0007669"/>
    <property type="project" value="TreeGrafter"/>
</dbReference>
<evidence type="ECO:0000259" key="3">
    <source>
        <dbReference type="Pfam" id="PF04991"/>
    </source>
</evidence>
<name>X1B2B1_9ZZZZ</name>
<dbReference type="InterPro" id="IPR050512">
    <property type="entry name" value="Sulf_AdTrans/APS_kinase"/>
</dbReference>
<dbReference type="SUPFAM" id="SSF88697">
    <property type="entry name" value="PUA domain-like"/>
    <property type="match status" value="1"/>
</dbReference>
<evidence type="ECO:0000313" key="4">
    <source>
        <dbReference type="EMBL" id="GAG75447.1"/>
    </source>
</evidence>
<dbReference type="Gene3D" id="3.40.50.620">
    <property type="entry name" value="HUPs"/>
    <property type="match status" value="1"/>
</dbReference>
<dbReference type="AlphaFoldDB" id="X1B2B1"/>
<dbReference type="Pfam" id="PF01747">
    <property type="entry name" value="ATP-sulfurylase"/>
    <property type="match status" value="1"/>
</dbReference>
<comment type="caution">
    <text evidence="4">The sequence shown here is derived from an EMBL/GenBank/DDBJ whole genome shotgun (WGS) entry which is preliminary data.</text>
</comment>
<dbReference type="InterPro" id="IPR015947">
    <property type="entry name" value="PUA-like_sf"/>
</dbReference>
<evidence type="ECO:0000259" key="2">
    <source>
        <dbReference type="Pfam" id="PF01747"/>
    </source>
</evidence>
<sequence length="221" mass="25795">MNKENALKTLLDLKEVLDSLNIKFWLSDGTLLGFHRESDFISHDPDIDIGIFIEDWDDTALKILKNKNFKLKWQFGLEECGLECLKTLATNDPNHPYVNYLKNLGDVYYIGGKVEKIEGIKHYDFLDYRLTPKKLKNITKSYDRILGFQTRNPMHNCHYYLTLNSLDKINTDNKILTLMPVVGITQNNDVDYSVRVRCYLHILEKYKKEGIKVQLCLLTLS</sequence>
<dbReference type="InterPro" id="IPR014729">
    <property type="entry name" value="Rossmann-like_a/b/a_fold"/>
</dbReference>
<dbReference type="PANTHER" id="PTHR42700:SF1">
    <property type="entry name" value="SULFATE ADENYLYLTRANSFERASE"/>
    <property type="match status" value="1"/>
</dbReference>
<dbReference type="PANTHER" id="PTHR42700">
    <property type="entry name" value="SULFATE ADENYLYLTRANSFERASE"/>
    <property type="match status" value="1"/>
</dbReference>